<keyword evidence="4" id="KW-1185">Reference proteome</keyword>
<dbReference type="Proteomes" id="UP000250043">
    <property type="component" value="Unassembled WGS sequence"/>
</dbReference>
<proteinExistence type="predicted"/>
<dbReference type="InterPro" id="IPR040976">
    <property type="entry name" value="Pkinase_fungal"/>
</dbReference>
<accession>A0A8E2AP34</accession>
<gene>
    <name evidence="3" type="ORF">OBBRIDRAFT_805483</name>
</gene>
<dbReference type="Pfam" id="PF17667">
    <property type="entry name" value="Pkinase_fungal"/>
    <property type="match status" value="1"/>
</dbReference>
<feature type="domain" description="Fungal-type protein kinase" evidence="2">
    <location>
        <begin position="257"/>
        <end position="393"/>
    </location>
</feature>
<sequence length="547" mass="61403">MTTQTRPETASPNSIPSQPQIFQVLPDASTNAPASKICIPLRVEVPYHSSPFRLSTSHAQEDGRYPDDRIVQFLRDEIKGKLRRKYPIIEFVEHVWKSKVADLPAVQEMRIPAKYVIHYLGSKYITNRGAVNTGERGCSDPLRPSGMKCCDNLGSKIEGNFTELGPDFLISLLFRIQDHDWNAAGGVGEIKELPSKHATTKVPLNAPPPSNNPATPTSRPVAAVKQTGTKRKLDETGVQSFAKRQKSGTTASQSRLDLTDKELQTAKYLNELLSHHVRSYGTGFLLDQTKMTLWYCDRMGLVQSESFDIFEAPEYVALVLVALANAGPDAMGIYPFLNFPSSEYFFEGASLTLSDAVGAEDESLGDVTFDLDISDSRKLIKAPGCVGRGTVVIPIKTKSRISEARFIKIKHDVARQYLKHIVEVKYSPAKPMKDMKLPRTFMSGVRGRRARNFMFYRAAEHNRAIGVLRDWDPSCKPLIEEWVEDLHLLFMEHFSTTQTVVNLQLSKLAEEIENWWKNTVYDSERSLGRGDILSLSIDSWHVSAQRN</sequence>
<dbReference type="EMBL" id="KV722457">
    <property type="protein sequence ID" value="OCH88278.1"/>
    <property type="molecule type" value="Genomic_DNA"/>
</dbReference>
<evidence type="ECO:0000259" key="2">
    <source>
        <dbReference type="Pfam" id="PF17667"/>
    </source>
</evidence>
<evidence type="ECO:0000313" key="3">
    <source>
        <dbReference type="EMBL" id="OCH88278.1"/>
    </source>
</evidence>
<evidence type="ECO:0000256" key="1">
    <source>
        <dbReference type="SAM" id="MobiDB-lite"/>
    </source>
</evidence>
<evidence type="ECO:0000313" key="4">
    <source>
        <dbReference type="Proteomes" id="UP000250043"/>
    </source>
</evidence>
<feature type="compositionally biased region" description="Polar residues" evidence="1">
    <location>
        <begin position="247"/>
        <end position="256"/>
    </location>
</feature>
<organism evidence="3 4">
    <name type="scientific">Obba rivulosa</name>
    <dbReference type="NCBI Taxonomy" id="1052685"/>
    <lineage>
        <taxon>Eukaryota</taxon>
        <taxon>Fungi</taxon>
        <taxon>Dikarya</taxon>
        <taxon>Basidiomycota</taxon>
        <taxon>Agaricomycotina</taxon>
        <taxon>Agaricomycetes</taxon>
        <taxon>Polyporales</taxon>
        <taxon>Gelatoporiaceae</taxon>
        <taxon>Obba</taxon>
    </lineage>
</organism>
<reference evidence="3 4" key="1">
    <citation type="submission" date="2016-07" db="EMBL/GenBank/DDBJ databases">
        <title>Draft genome of the white-rot fungus Obba rivulosa 3A-2.</title>
        <authorList>
            <consortium name="DOE Joint Genome Institute"/>
            <person name="Miettinen O."/>
            <person name="Riley R."/>
            <person name="Acob R."/>
            <person name="Barry K."/>
            <person name="Cullen D."/>
            <person name="De Vries R."/>
            <person name="Hainaut M."/>
            <person name="Hatakka A."/>
            <person name="Henrissat B."/>
            <person name="Hilden K."/>
            <person name="Kuo R."/>
            <person name="Labutti K."/>
            <person name="Lipzen A."/>
            <person name="Makela M.R."/>
            <person name="Sandor L."/>
            <person name="Spatafora J.W."/>
            <person name="Grigoriev I.V."/>
            <person name="Hibbett D.S."/>
        </authorList>
    </citation>
    <scope>NUCLEOTIDE SEQUENCE [LARGE SCALE GENOMIC DNA]</scope>
    <source>
        <strain evidence="3 4">3A-2</strain>
    </source>
</reference>
<name>A0A8E2AP34_9APHY</name>
<feature type="region of interest" description="Disordered" evidence="1">
    <location>
        <begin position="199"/>
        <end position="256"/>
    </location>
</feature>
<dbReference type="OrthoDB" id="2799233at2759"/>
<protein>
    <recommendedName>
        <fullName evidence="2">Fungal-type protein kinase domain-containing protein</fullName>
    </recommendedName>
</protein>
<dbReference type="AlphaFoldDB" id="A0A8E2AP34"/>